<evidence type="ECO:0000313" key="1">
    <source>
        <dbReference type="EMBL" id="KII74611.1"/>
    </source>
</evidence>
<accession>A0A0C2N4S2</accession>
<keyword evidence="2" id="KW-1185">Reference proteome</keyword>
<dbReference type="AlphaFoldDB" id="A0A0C2N4S2"/>
<name>A0A0C2N4S2_THEKT</name>
<organism evidence="1 2">
    <name type="scientific">Thelohanellus kitauei</name>
    <name type="common">Myxosporean</name>
    <dbReference type="NCBI Taxonomy" id="669202"/>
    <lineage>
        <taxon>Eukaryota</taxon>
        <taxon>Metazoa</taxon>
        <taxon>Cnidaria</taxon>
        <taxon>Myxozoa</taxon>
        <taxon>Myxosporea</taxon>
        <taxon>Bivalvulida</taxon>
        <taxon>Platysporina</taxon>
        <taxon>Myxobolidae</taxon>
        <taxon>Thelohanellus</taxon>
    </lineage>
</organism>
<proteinExistence type="predicted"/>
<sequence length="102" mass="11715">MGAAEGYSWFKSCNLEGINTNLITNINYPKIINEYLITVKPGCIEVLFFVKVIYEFANKYRALTGISEDNSQSKSFYTLTTKERRLIIFSTILIFTATKSFF</sequence>
<dbReference type="EMBL" id="JWZT01000332">
    <property type="protein sequence ID" value="KII74611.1"/>
    <property type="molecule type" value="Genomic_DNA"/>
</dbReference>
<protein>
    <submittedName>
        <fullName evidence="1">Uncharacterized protein</fullName>
    </submittedName>
</protein>
<reference evidence="1 2" key="1">
    <citation type="journal article" date="2014" name="Genome Biol. Evol.">
        <title>The genome of the myxosporean Thelohanellus kitauei shows adaptations to nutrient acquisition within its fish host.</title>
        <authorList>
            <person name="Yang Y."/>
            <person name="Xiong J."/>
            <person name="Zhou Z."/>
            <person name="Huo F."/>
            <person name="Miao W."/>
            <person name="Ran C."/>
            <person name="Liu Y."/>
            <person name="Zhang J."/>
            <person name="Feng J."/>
            <person name="Wang M."/>
            <person name="Wang M."/>
            <person name="Wang L."/>
            <person name="Yao B."/>
        </authorList>
    </citation>
    <scope>NUCLEOTIDE SEQUENCE [LARGE SCALE GENOMIC DNA]</scope>
    <source>
        <strain evidence="1">Wuqing</strain>
    </source>
</reference>
<dbReference type="Proteomes" id="UP000031668">
    <property type="component" value="Unassembled WGS sequence"/>
</dbReference>
<gene>
    <name evidence="1" type="ORF">RF11_00689</name>
</gene>
<evidence type="ECO:0000313" key="2">
    <source>
        <dbReference type="Proteomes" id="UP000031668"/>
    </source>
</evidence>
<comment type="caution">
    <text evidence="1">The sequence shown here is derived from an EMBL/GenBank/DDBJ whole genome shotgun (WGS) entry which is preliminary data.</text>
</comment>